<evidence type="ECO:0000256" key="6">
    <source>
        <dbReference type="RuleBase" id="RU364039"/>
    </source>
</evidence>
<dbReference type="FunFam" id="3.30.70.1730:FF:000005">
    <property type="entry name" value="Ribosome assembly factor mrt4"/>
    <property type="match status" value="1"/>
</dbReference>
<dbReference type="EMBL" id="SFCI01000006">
    <property type="protein sequence ID" value="TFY83858.1"/>
    <property type="molecule type" value="Genomic_DNA"/>
</dbReference>
<protein>
    <recommendedName>
        <fullName evidence="6">Ribosome assembly factor mrt4</fullName>
    </recommendedName>
</protein>
<comment type="function">
    <text evidence="1 6">Component of the ribosome assembly machinery. Nuclear paralog of the ribosomal protein P0, it binds pre-60S subunits at an early stage of assembly in the nucleolus, and is replaced by P0 in cytoplasmic pre-60S subunits and mature 80S ribosomes.</text>
</comment>
<sequence>MPKSRRQKLVSLTKVAKKTREQKGAQIAEIQDNCEKWKYCWLFAVGNMRNAHLKTVRRLWKDSARMYFGRGAVMAKALGTTPEAEHRPGLSTLANQIKGQVGLFFTNSEPDEVIEWFKDFHQADFARAGNRATRTVVLPAGPILQHHSTPSEPFPHNEEPQLRKLGLATTMKRGVPTLEVPHRLCEKGKKLTAEQSQLLKLIGERMVEFKVGLMARWESASGEVMQIDDPAFSLEEGPVDEEGPDDAGPEDEGAMSE</sequence>
<gene>
    <name evidence="9" type="ORF">EWM64_g148</name>
</gene>
<dbReference type="InterPro" id="IPR001790">
    <property type="entry name" value="Ribosomal_uL10"/>
</dbReference>
<dbReference type="GO" id="GO:0006364">
    <property type="term" value="P:rRNA processing"/>
    <property type="evidence" value="ECO:0007669"/>
    <property type="project" value="TreeGrafter"/>
</dbReference>
<evidence type="ECO:0000256" key="5">
    <source>
        <dbReference type="ARBA" id="ARBA00023242"/>
    </source>
</evidence>
<dbReference type="SUPFAM" id="SSF160369">
    <property type="entry name" value="Ribosomal protein L10-like"/>
    <property type="match status" value="1"/>
</dbReference>
<proteinExistence type="inferred from homology"/>
<dbReference type="GO" id="GO:0003723">
    <property type="term" value="F:RNA binding"/>
    <property type="evidence" value="ECO:0007669"/>
    <property type="project" value="TreeGrafter"/>
</dbReference>
<dbReference type="GO" id="GO:0000027">
    <property type="term" value="P:ribosomal large subunit assembly"/>
    <property type="evidence" value="ECO:0007669"/>
    <property type="project" value="InterPro"/>
</dbReference>
<evidence type="ECO:0000256" key="1">
    <source>
        <dbReference type="ARBA" id="ARBA00004046"/>
    </source>
</evidence>
<evidence type="ECO:0000256" key="7">
    <source>
        <dbReference type="SAM" id="MobiDB-lite"/>
    </source>
</evidence>
<dbReference type="GO" id="GO:0005730">
    <property type="term" value="C:nucleolus"/>
    <property type="evidence" value="ECO:0007669"/>
    <property type="project" value="UniProtKB-SubCell"/>
</dbReference>
<dbReference type="CDD" id="cd05796">
    <property type="entry name" value="Ribosomal_P0_like"/>
    <property type="match status" value="1"/>
</dbReference>
<accession>A0A4Z0AD75</accession>
<dbReference type="STRING" id="135208.A0A4Z0AD75"/>
<dbReference type="GO" id="GO:0000956">
    <property type="term" value="P:nuclear-transcribed mRNA catabolic process"/>
    <property type="evidence" value="ECO:0007669"/>
    <property type="project" value="TreeGrafter"/>
</dbReference>
<dbReference type="OrthoDB" id="10262308at2759"/>
<feature type="compositionally biased region" description="Acidic residues" evidence="7">
    <location>
        <begin position="237"/>
        <end position="257"/>
    </location>
</feature>
<dbReference type="PANTHER" id="PTHR45841:SF1">
    <property type="entry name" value="MRNA TURNOVER PROTEIN 4 HOMOLOG"/>
    <property type="match status" value="1"/>
</dbReference>
<dbReference type="FunFam" id="3.90.105.20:FF:000003">
    <property type="entry name" value="Ribosome assembly factor mrt4"/>
    <property type="match status" value="1"/>
</dbReference>
<keyword evidence="6" id="KW-0690">Ribosome biogenesis</keyword>
<dbReference type="InterPro" id="IPR040637">
    <property type="entry name" value="Ribosomal_uL10-like_insert"/>
</dbReference>
<organism evidence="9 10">
    <name type="scientific">Hericium alpestre</name>
    <dbReference type="NCBI Taxonomy" id="135208"/>
    <lineage>
        <taxon>Eukaryota</taxon>
        <taxon>Fungi</taxon>
        <taxon>Dikarya</taxon>
        <taxon>Basidiomycota</taxon>
        <taxon>Agaricomycotina</taxon>
        <taxon>Agaricomycetes</taxon>
        <taxon>Russulales</taxon>
        <taxon>Hericiaceae</taxon>
        <taxon>Hericium</taxon>
    </lineage>
</organism>
<dbReference type="GO" id="GO:0005737">
    <property type="term" value="C:cytoplasm"/>
    <property type="evidence" value="ECO:0007669"/>
    <property type="project" value="UniProtKB-SubCell"/>
</dbReference>
<dbReference type="Proteomes" id="UP000298061">
    <property type="component" value="Unassembled WGS sequence"/>
</dbReference>
<evidence type="ECO:0000259" key="8">
    <source>
        <dbReference type="Pfam" id="PF17777"/>
    </source>
</evidence>
<comment type="similarity">
    <text evidence="2 6">Belongs to the universal ribosomal protein uL10 family.</text>
</comment>
<dbReference type="Gene3D" id="3.30.70.1730">
    <property type="match status" value="1"/>
</dbReference>
<dbReference type="InterPro" id="IPR051742">
    <property type="entry name" value="Ribosome_Assembly_uL10"/>
</dbReference>
<keyword evidence="5 6" id="KW-0539">Nucleus</keyword>
<evidence type="ECO:0000313" key="10">
    <source>
        <dbReference type="Proteomes" id="UP000298061"/>
    </source>
</evidence>
<dbReference type="AlphaFoldDB" id="A0A4Z0AD75"/>
<dbReference type="InterPro" id="IPR043164">
    <property type="entry name" value="Ribosomal_uL10-like_insert_sf"/>
</dbReference>
<dbReference type="InterPro" id="IPR043141">
    <property type="entry name" value="Ribosomal_uL10-like_sf"/>
</dbReference>
<comment type="subcellular location">
    <subcellularLocation>
        <location evidence="6">Cytoplasm</location>
    </subcellularLocation>
    <subcellularLocation>
        <location evidence="6">Nucleus</location>
        <location evidence="6">Nucleolus</location>
    </subcellularLocation>
</comment>
<name>A0A4Z0AD75_9AGAM</name>
<comment type="subunit">
    <text evidence="3 6">Associates with the pre-60S ribosomal particle.</text>
</comment>
<keyword evidence="10" id="KW-1185">Reference proteome</keyword>
<feature type="region of interest" description="Disordered" evidence="7">
    <location>
        <begin position="228"/>
        <end position="257"/>
    </location>
</feature>
<keyword evidence="4 6" id="KW-0963">Cytoplasm</keyword>
<evidence type="ECO:0000256" key="4">
    <source>
        <dbReference type="ARBA" id="ARBA00022490"/>
    </source>
</evidence>
<reference evidence="9 10" key="1">
    <citation type="submission" date="2019-02" db="EMBL/GenBank/DDBJ databases">
        <title>Genome sequencing of the rare red list fungi Hericium alpestre (H. flagellum).</title>
        <authorList>
            <person name="Buettner E."/>
            <person name="Kellner H."/>
        </authorList>
    </citation>
    <scope>NUCLEOTIDE SEQUENCE [LARGE SCALE GENOMIC DNA]</scope>
    <source>
        <strain evidence="9 10">DSM 108284</strain>
    </source>
</reference>
<dbReference type="PANTHER" id="PTHR45841">
    <property type="entry name" value="MRNA TURNOVER PROTEIN 4 MRTO4"/>
    <property type="match status" value="1"/>
</dbReference>
<dbReference type="InterPro" id="IPR033867">
    <property type="entry name" value="Mrt4"/>
</dbReference>
<dbReference type="Pfam" id="PF00466">
    <property type="entry name" value="Ribosomal_L10"/>
    <property type="match status" value="1"/>
</dbReference>
<evidence type="ECO:0000256" key="2">
    <source>
        <dbReference type="ARBA" id="ARBA00008889"/>
    </source>
</evidence>
<comment type="caution">
    <text evidence="9">The sequence shown here is derived from an EMBL/GenBank/DDBJ whole genome shotgun (WGS) entry which is preliminary data.</text>
</comment>
<dbReference type="Pfam" id="PF17777">
    <property type="entry name" value="RL10P_insert"/>
    <property type="match status" value="1"/>
</dbReference>
<dbReference type="Gene3D" id="3.90.105.20">
    <property type="match status" value="1"/>
</dbReference>
<dbReference type="GO" id="GO:0030687">
    <property type="term" value="C:preribosome, large subunit precursor"/>
    <property type="evidence" value="ECO:0007669"/>
    <property type="project" value="TreeGrafter"/>
</dbReference>
<evidence type="ECO:0000313" key="9">
    <source>
        <dbReference type="EMBL" id="TFY83858.1"/>
    </source>
</evidence>
<evidence type="ECO:0000256" key="3">
    <source>
        <dbReference type="ARBA" id="ARBA00011117"/>
    </source>
</evidence>
<feature type="domain" description="Large ribosomal subunit protein uL10-like insertion" evidence="8">
    <location>
        <begin position="126"/>
        <end position="203"/>
    </location>
</feature>